<dbReference type="Pfam" id="PF01019">
    <property type="entry name" value="G_glu_transpept"/>
    <property type="match status" value="1"/>
</dbReference>
<accession>A0A558HLT6</accession>
<reference evidence="1 2" key="1">
    <citation type="submission" date="2019-07" db="EMBL/GenBank/DDBJ databases">
        <title>Diversity of Bacteria from Kongsfjorden, Arctic.</title>
        <authorList>
            <person name="Yu Y."/>
        </authorList>
    </citation>
    <scope>NUCLEOTIDE SEQUENCE [LARGE SCALE GENOMIC DNA]</scope>
    <source>
        <strain evidence="1 2">SM1923</strain>
    </source>
</reference>
<proteinExistence type="predicted"/>
<dbReference type="Gene3D" id="1.10.246.130">
    <property type="match status" value="1"/>
</dbReference>
<dbReference type="GO" id="GO:0016740">
    <property type="term" value="F:transferase activity"/>
    <property type="evidence" value="ECO:0007669"/>
    <property type="project" value="UniProtKB-KW"/>
</dbReference>
<dbReference type="InterPro" id="IPR043138">
    <property type="entry name" value="GGT_lsub"/>
</dbReference>
<dbReference type="PANTHER" id="PTHR43881:SF5">
    <property type="entry name" value="GAMMA-GLUTAMYLTRANSPEPTIDASE"/>
    <property type="match status" value="1"/>
</dbReference>
<dbReference type="SUPFAM" id="SSF56235">
    <property type="entry name" value="N-terminal nucleophile aminohydrolases (Ntn hydrolases)"/>
    <property type="match status" value="1"/>
</dbReference>
<dbReference type="AlphaFoldDB" id="A0A558HLT6"/>
<keyword evidence="1" id="KW-0808">Transferase</keyword>
<dbReference type="EMBL" id="VNFH01000006">
    <property type="protein sequence ID" value="TVU70021.1"/>
    <property type="molecule type" value="Genomic_DNA"/>
</dbReference>
<dbReference type="PRINTS" id="PR01210">
    <property type="entry name" value="GGTRANSPTASE"/>
</dbReference>
<dbReference type="PANTHER" id="PTHR43881">
    <property type="entry name" value="GAMMA-GLUTAMYLTRANSPEPTIDASE (AFU_ORTHOLOGUE AFUA_4G13580)"/>
    <property type="match status" value="1"/>
</dbReference>
<dbReference type="Proteomes" id="UP000319941">
    <property type="component" value="Unassembled WGS sequence"/>
</dbReference>
<dbReference type="InterPro" id="IPR029055">
    <property type="entry name" value="Ntn_hydrolases_N"/>
</dbReference>
<name>A0A558HLT6_9GAMM</name>
<sequence length="573" mass="60692">MIHTRRGFGGACAAPHHLAAEAGRDILRDGGNAIEAMVAMAATIAVVYPHMNGIGGDGFWLIKRPGLSPVAIDACGSAAGLASREFYAEQGYGYAADASGNAETSLANGTSIPSRGPLSALTVAGTIGGWQEALAFSAETSEAEHSALPLSTLLSHAIRHANDGVAVSASQQALSEKHLAVLSQQSVFAERYLGQSEAGEPIALHEGARLRQPALAETFTHLAQAGLDDFYRGELATRMAQELEAAGSPLRLEDLNGYRAQRVTPLKVRLRDSEVYNLPAPTQGLATLMIIGLYDALSATHGISEAEGNTPRHLHALIEATKRAFLVRDSLITSPECLEGALENRPESGITTQQAHLSQDALTQQAAMIDMQAALEWPYEPAEGDTIWMGATDNDGTTVSFIQSVYWEFGSGVVLPGSGVMWQNRGLAFDLAPNSLRSLAPGRKPFHTLNPSLACFDDGRVMAFGTMGGEGQPQTQAAVFTRIARHGMSLQAAISAPRWLLGRTWGDVSTSLKLESRLDGDMADALRELGHEVEVLEDAYSDTLGHAGAVMRHPDGTVEAAHDPRSDGGAAFT</sequence>
<dbReference type="OrthoDB" id="5297205at2"/>
<organism evidence="1 2">
    <name type="scientific">Cobetia crustatorum</name>
    <dbReference type="NCBI Taxonomy" id="553385"/>
    <lineage>
        <taxon>Bacteria</taxon>
        <taxon>Pseudomonadati</taxon>
        <taxon>Pseudomonadota</taxon>
        <taxon>Gammaproteobacteria</taxon>
        <taxon>Oceanospirillales</taxon>
        <taxon>Halomonadaceae</taxon>
        <taxon>Cobetia</taxon>
    </lineage>
</organism>
<comment type="caution">
    <text evidence="1">The sequence shown here is derived from an EMBL/GenBank/DDBJ whole genome shotgun (WGS) entry which is preliminary data.</text>
</comment>
<dbReference type="Gene3D" id="3.60.20.40">
    <property type="match status" value="1"/>
</dbReference>
<evidence type="ECO:0000313" key="1">
    <source>
        <dbReference type="EMBL" id="TVU70021.1"/>
    </source>
</evidence>
<dbReference type="InterPro" id="IPR052896">
    <property type="entry name" value="GGT-like_enzyme"/>
</dbReference>
<dbReference type="STRING" id="553385.GCA_000591415_02777"/>
<gene>
    <name evidence="1" type="ORF">FQP86_09380</name>
</gene>
<dbReference type="InterPro" id="IPR043137">
    <property type="entry name" value="GGT_ssub_C"/>
</dbReference>
<protein>
    <submittedName>
        <fullName evidence="1">Gamma-glutamyltransferase family protein</fullName>
    </submittedName>
</protein>
<evidence type="ECO:0000313" key="2">
    <source>
        <dbReference type="Proteomes" id="UP000319941"/>
    </source>
</evidence>
<keyword evidence="2" id="KW-1185">Reference proteome</keyword>
<dbReference type="RefSeq" id="WP_144727516.1">
    <property type="nucleotide sequence ID" value="NZ_CAWOWR010000116.1"/>
</dbReference>